<dbReference type="PANTHER" id="PTHR11091">
    <property type="entry name" value="OXIDOREDUCTASE-RELATED"/>
    <property type="match status" value="1"/>
</dbReference>
<evidence type="ECO:0000313" key="3">
    <source>
        <dbReference type="EMBL" id="ANF59456.1"/>
    </source>
</evidence>
<dbReference type="EMBL" id="CP015243">
    <property type="protein sequence ID" value="ANF59456.1"/>
    <property type="molecule type" value="Genomic_DNA"/>
</dbReference>
<organism evidence="3 4">
    <name type="scientific">Halotalea alkalilenta</name>
    <dbReference type="NCBI Taxonomy" id="376489"/>
    <lineage>
        <taxon>Bacteria</taxon>
        <taxon>Pseudomonadati</taxon>
        <taxon>Pseudomonadota</taxon>
        <taxon>Gammaproteobacteria</taxon>
        <taxon>Oceanospirillales</taxon>
        <taxon>Halomonadaceae</taxon>
        <taxon>Halotalea</taxon>
    </lineage>
</organism>
<keyword evidence="1" id="KW-0560">Oxidoreductase</keyword>
<reference evidence="3 4" key="1">
    <citation type="submission" date="2016-04" db="EMBL/GenBank/DDBJ databases">
        <title>Complete Genome Sequence of Halotalea alkalilenta IHB B 13600.</title>
        <authorList>
            <person name="Swarnkar M.K."/>
            <person name="Sharma A."/>
            <person name="Kaushal K."/>
            <person name="Soni R."/>
            <person name="Rana S."/>
            <person name="Singh A.K."/>
            <person name="Gulati A."/>
        </authorList>
    </citation>
    <scope>NUCLEOTIDE SEQUENCE [LARGE SCALE GENOMIC DNA]</scope>
    <source>
        <strain evidence="3 4">IHB B 13600</strain>
    </source>
</reference>
<dbReference type="PANTHER" id="PTHR11091:SF3">
    <property type="entry name" value="2,3-DIKETO-L-GULONATE REDUCTASE"/>
    <property type="match status" value="1"/>
</dbReference>
<protein>
    <submittedName>
        <fullName evidence="3">2,3-diketo-L-gulonate reductase</fullName>
    </submittedName>
</protein>
<gene>
    <name evidence="3" type="ORF">A5892_03140</name>
</gene>
<dbReference type="Pfam" id="PF02615">
    <property type="entry name" value="Ldh_2"/>
    <property type="match status" value="1"/>
</dbReference>
<accession>A0A172YJW2</accession>
<name>A0A172YJW2_9GAMM</name>
<proteinExistence type="predicted"/>
<dbReference type="STRING" id="376489.A5892_03140"/>
<sequence length="305" mass="32117">MHSESTRDGVASHGIGRIPRLIEFIQRGWVDPRAKPSLVQALSTLEVYDAGFGLGVPNALFATERAMALAATNGLGIVALRDTSHWMRGGSYAWHAVEQGFAAIMWTNTESVMPAWGAKDPCIGNNPLVMGVPRSNGPSLVLDMAQSQFSYGALNRAAAAGEQLSVDGGFDATGRPSRDPEAILATRRLLPAGHWKGSGLAILLDALGAMLAQGRPSHRIDSIKRGSGSGCCQVFMLFDPTHLGGRDACEAIADGIAAHIDASAALDPQRPPRPPGAGSRRDAGSTHVAVDESLWREVKRLAAGT</sequence>
<feature type="compositionally biased region" description="Basic and acidic residues" evidence="2">
    <location>
        <begin position="279"/>
        <end position="291"/>
    </location>
</feature>
<dbReference type="InterPro" id="IPR036111">
    <property type="entry name" value="Mal/L-sulfo/L-lacto_DH-like_sf"/>
</dbReference>
<keyword evidence="4" id="KW-1185">Reference proteome</keyword>
<dbReference type="InterPro" id="IPR043144">
    <property type="entry name" value="Mal/L-sulf/L-lact_DH-like_ah"/>
</dbReference>
<feature type="region of interest" description="Disordered" evidence="2">
    <location>
        <begin position="263"/>
        <end position="291"/>
    </location>
</feature>
<dbReference type="SUPFAM" id="SSF89733">
    <property type="entry name" value="L-sulfolactate dehydrogenase-like"/>
    <property type="match status" value="1"/>
</dbReference>
<dbReference type="Gene3D" id="1.10.1530.10">
    <property type="match status" value="1"/>
</dbReference>
<evidence type="ECO:0000256" key="2">
    <source>
        <dbReference type="SAM" id="MobiDB-lite"/>
    </source>
</evidence>
<dbReference type="KEGG" id="haa:A5892_03140"/>
<evidence type="ECO:0000313" key="4">
    <source>
        <dbReference type="Proteomes" id="UP000077875"/>
    </source>
</evidence>
<dbReference type="Gene3D" id="3.30.1370.60">
    <property type="entry name" value="Hypothetical oxidoreductase yiak, domain 2"/>
    <property type="match status" value="1"/>
</dbReference>
<dbReference type="InterPro" id="IPR043143">
    <property type="entry name" value="Mal/L-sulf/L-lact_DH-like_NADP"/>
</dbReference>
<dbReference type="Proteomes" id="UP000077875">
    <property type="component" value="Chromosome"/>
</dbReference>
<dbReference type="AlphaFoldDB" id="A0A172YJW2"/>
<dbReference type="GO" id="GO:0016491">
    <property type="term" value="F:oxidoreductase activity"/>
    <property type="evidence" value="ECO:0007669"/>
    <property type="project" value="UniProtKB-KW"/>
</dbReference>
<dbReference type="InterPro" id="IPR003767">
    <property type="entry name" value="Malate/L-lactate_DH-like"/>
</dbReference>
<evidence type="ECO:0000256" key="1">
    <source>
        <dbReference type="ARBA" id="ARBA00023002"/>
    </source>
</evidence>